<feature type="signal peptide" evidence="7">
    <location>
        <begin position="1"/>
        <end position="20"/>
    </location>
</feature>
<dbReference type="InterPro" id="IPR000242">
    <property type="entry name" value="PTP_cat"/>
</dbReference>
<dbReference type="STRING" id="1890364.A0A2P6NP66"/>
<dbReference type="InterPro" id="IPR000387">
    <property type="entry name" value="Tyr_Pase_dom"/>
</dbReference>
<evidence type="ECO:0000256" key="1">
    <source>
        <dbReference type="ARBA" id="ARBA00004496"/>
    </source>
</evidence>
<evidence type="ECO:0000256" key="5">
    <source>
        <dbReference type="ARBA" id="ARBA00022801"/>
    </source>
</evidence>
<dbReference type="InParanoid" id="A0A2P6NP66"/>
<sequence length="350" mass="39948">MQGHCITCSVLVVSIAILLAGINFHPTIEDTSKQGSREFHSNEMKLISDLRRKLNSDAPEREFQNIERLYRTDNAIRLGTTEEALREENLAKNRYTDVIPYDHSRVKLQSNDSEEVSDYINASFIQGEDNHYIAAQGPLPETSADFWKMIWDEDVNVLVMLTKINENGRVKCHRYYPEKLDGDNVFQFGDLRVQLLSQSEDQHASTVTRTYLLTHTITDEERTVTHYQYLGWPDHGVPKSTKGIRGLIDTMESHVTESGTNGPILVHCSAGIGRTGAFITIHVHIQRMKKYVTSGAQFDSNIYNTVKRLRQQRAGMVQQPEQYRFCYEAILEGLKELVETSSDKHPSQVV</sequence>
<keyword evidence="11" id="KW-1185">Reference proteome</keyword>
<dbReference type="AlphaFoldDB" id="A0A2P6NP66"/>
<dbReference type="GO" id="GO:0004725">
    <property type="term" value="F:protein tyrosine phosphatase activity"/>
    <property type="evidence" value="ECO:0007669"/>
    <property type="project" value="UniProtKB-EC"/>
</dbReference>
<evidence type="ECO:0000256" key="7">
    <source>
        <dbReference type="SAM" id="SignalP"/>
    </source>
</evidence>
<dbReference type="SMART" id="SM00194">
    <property type="entry name" value="PTPc"/>
    <property type="match status" value="1"/>
</dbReference>
<evidence type="ECO:0000313" key="11">
    <source>
        <dbReference type="Proteomes" id="UP000241769"/>
    </source>
</evidence>
<keyword evidence="3" id="KW-0963">Cytoplasm</keyword>
<evidence type="ECO:0000313" key="10">
    <source>
        <dbReference type="EMBL" id="PRP85744.1"/>
    </source>
</evidence>
<feature type="domain" description="Tyrosine specific protein phosphatases" evidence="9">
    <location>
        <begin position="245"/>
        <end position="324"/>
    </location>
</feature>
<dbReference type="Pfam" id="PF00102">
    <property type="entry name" value="Y_phosphatase"/>
    <property type="match status" value="1"/>
</dbReference>
<dbReference type="PROSITE" id="PS50056">
    <property type="entry name" value="TYR_PHOSPHATASE_2"/>
    <property type="match status" value="1"/>
</dbReference>
<dbReference type="SMART" id="SM00404">
    <property type="entry name" value="PTPc_motif"/>
    <property type="match status" value="1"/>
</dbReference>
<keyword evidence="6" id="KW-0904">Protein phosphatase</keyword>
<dbReference type="PROSITE" id="PS50055">
    <property type="entry name" value="TYR_PHOSPHATASE_PTP"/>
    <property type="match status" value="1"/>
</dbReference>
<dbReference type="PRINTS" id="PR00700">
    <property type="entry name" value="PRTYPHPHTASE"/>
</dbReference>
<keyword evidence="5" id="KW-0378">Hydrolase</keyword>
<dbReference type="Gene3D" id="3.90.190.10">
    <property type="entry name" value="Protein tyrosine phosphatase superfamily"/>
    <property type="match status" value="1"/>
</dbReference>
<dbReference type="PANTHER" id="PTHR19134">
    <property type="entry name" value="RECEPTOR-TYPE TYROSINE-PROTEIN PHOSPHATASE"/>
    <property type="match status" value="1"/>
</dbReference>
<dbReference type="Proteomes" id="UP000241769">
    <property type="component" value="Unassembled WGS sequence"/>
</dbReference>
<feature type="chain" id="PRO_5015133965" description="protein-tyrosine-phosphatase" evidence="7">
    <location>
        <begin position="21"/>
        <end position="350"/>
    </location>
</feature>
<dbReference type="PROSITE" id="PS00383">
    <property type="entry name" value="TYR_PHOSPHATASE_1"/>
    <property type="match status" value="1"/>
</dbReference>
<dbReference type="EC" id="3.1.3.48" evidence="2"/>
<dbReference type="InterPro" id="IPR029021">
    <property type="entry name" value="Prot-tyrosine_phosphatase-like"/>
</dbReference>
<name>A0A2P6NP66_9EUKA</name>
<keyword evidence="4" id="KW-0597">Phosphoprotein</keyword>
<dbReference type="PANTHER" id="PTHR19134:SF449">
    <property type="entry name" value="TYROSINE-PROTEIN PHOSPHATASE 1"/>
    <property type="match status" value="1"/>
</dbReference>
<evidence type="ECO:0000259" key="8">
    <source>
        <dbReference type="PROSITE" id="PS50055"/>
    </source>
</evidence>
<protein>
    <recommendedName>
        <fullName evidence="2">protein-tyrosine-phosphatase</fullName>
        <ecNumber evidence="2">3.1.3.48</ecNumber>
    </recommendedName>
</protein>
<dbReference type="InterPro" id="IPR016130">
    <property type="entry name" value="Tyr_Pase_AS"/>
</dbReference>
<dbReference type="InterPro" id="IPR003595">
    <property type="entry name" value="Tyr_Pase_cat"/>
</dbReference>
<gene>
    <name evidence="10" type="ORF">PROFUN_06338</name>
</gene>
<dbReference type="GO" id="GO:0005737">
    <property type="term" value="C:cytoplasm"/>
    <property type="evidence" value="ECO:0007669"/>
    <property type="project" value="UniProtKB-SubCell"/>
</dbReference>
<dbReference type="InterPro" id="IPR050348">
    <property type="entry name" value="Protein-Tyr_Phosphatase"/>
</dbReference>
<evidence type="ECO:0000256" key="2">
    <source>
        <dbReference type="ARBA" id="ARBA00013064"/>
    </source>
</evidence>
<dbReference type="EMBL" id="MDYQ01000040">
    <property type="protein sequence ID" value="PRP85744.1"/>
    <property type="molecule type" value="Genomic_DNA"/>
</dbReference>
<reference evidence="10 11" key="1">
    <citation type="journal article" date="2018" name="Genome Biol. Evol.">
        <title>Multiple Roots of Fruiting Body Formation in Amoebozoa.</title>
        <authorList>
            <person name="Hillmann F."/>
            <person name="Forbes G."/>
            <person name="Novohradska S."/>
            <person name="Ferling I."/>
            <person name="Riege K."/>
            <person name="Groth M."/>
            <person name="Westermann M."/>
            <person name="Marz M."/>
            <person name="Spaller T."/>
            <person name="Winckler T."/>
            <person name="Schaap P."/>
            <person name="Glockner G."/>
        </authorList>
    </citation>
    <scope>NUCLEOTIDE SEQUENCE [LARGE SCALE GENOMIC DNA]</scope>
    <source>
        <strain evidence="10 11">Jena</strain>
    </source>
</reference>
<keyword evidence="7" id="KW-0732">Signal</keyword>
<evidence type="ECO:0000256" key="6">
    <source>
        <dbReference type="ARBA" id="ARBA00022912"/>
    </source>
</evidence>
<evidence type="ECO:0000259" key="9">
    <source>
        <dbReference type="PROSITE" id="PS50056"/>
    </source>
</evidence>
<feature type="domain" description="Tyrosine-protein phosphatase" evidence="8">
    <location>
        <begin position="59"/>
        <end position="333"/>
    </location>
</feature>
<proteinExistence type="predicted"/>
<evidence type="ECO:0000256" key="3">
    <source>
        <dbReference type="ARBA" id="ARBA00022490"/>
    </source>
</evidence>
<dbReference type="SUPFAM" id="SSF52799">
    <property type="entry name" value="(Phosphotyrosine protein) phosphatases II"/>
    <property type="match status" value="1"/>
</dbReference>
<comment type="caution">
    <text evidence="10">The sequence shown here is derived from an EMBL/GenBank/DDBJ whole genome shotgun (WGS) entry which is preliminary data.</text>
</comment>
<dbReference type="FunFam" id="3.90.190.10:FF:000045">
    <property type="entry name" value="Tyrosine-protein phosphatase non-receptor type 12"/>
    <property type="match status" value="1"/>
</dbReference>
<accession>A0A2P6NP66</accession>
<dbReference type="OrthoDB" id="165498at2759"/>
<evidence type="ECO:0000256" key="4">
    <source>
        <dbReference type="ARBA" id="ARBA00022553"/>
    </source>
</evidence>
<organism evidence="10 11">
    <name type="scientific">Planoprotostelium fungivorum</name>
    <dbReference type="NCBI Taxonomy" id="1890364"/>
    <lineage>
        <taxon>Eukaryota</taxon>
        <taxon>Amoebozoa</taxon>
        <taxon>Evosea</taxon>
        <taxon>Variosea</taxon>
        <taxon>Cavosteliida</taxon>
        <taxon>Cavosteliaceae</taxon>
        <taxon>Planoprotostelium</taxon>
    </lineage>
</organism>
<comment type="subcellular location">
    <subcellularLocation>
        <location evidence="1">Cytoplasm</location>
    </subcellularLocation>
</comment>